<feature type="chain" id="PRO_5037380543" evidence="1">
    <location>
        <begin position="21"/>
        <end position="43"/>
    </location>
</feature>
<feature type="signal peptide" evidence="1">
    <location>
        <begin position="1"/>
        <end position="20"/>
    </location>
</feature>
<dbReference type="Proteomes" id="UP000807115">
    <property type="component" value="Chromosome 5"/>
</dbReference>
<gene>
    <name evidence="2" type="ORF">BDA96_05G096900</name>
</gene>
<dbReference type="AlphaFoldDB" id="A0A921UFU7"/>
<proteinExistence type="predicted"/>
<accession>A0A921UFU7</accession>
<evidence type="ECO:0000313" key="3">
    <source>
        <dbReference type="Proteomes" id="UP000807115"/>
    </source>
</evidence>
<keyword evidence="1" id="KW-0732">Signal</keyword>
<dbReference type="EMBL" id="CM027684">
    <property type="protein sequence ID" value="KAG0529420.1"/>
    <property type="molecule type" value="Genomic_DNA"/>
</dbReference>
<protein>
    <submittedName>
        <fullName evidence="2">Uncharacterized protein</fullName>
    </submittedName>
</protein>
<organism evidence="2 3">
    <name type="scientific">Sorghum bicolor</name>
    <name type="common">Sorghum</name>
    <name type="synonym">Sorghum vulgare</name>
    <dbReference type="NCBI Taxonomy" id="4558"/>
    <lineage>
        <taxon>Eukaryota</taxon>
        <taxon>Viridiplantae</taxon>
        <taxon>Streptophyta</taxon>
        <taxon>Embryophyta</taxon>
        <taxon>Tracheophyta</taxon>
        <taxon>Spermatophyta</taxon>
        <taxon>Magnoliopsida</taxon>
        <taxon>Liliopsida</taxon>
        <taxon>Poales</taxon>
        <taxon>Poaceae</taxon>
        <taxon>PACMAD clade</taxon>
        <taxon>Panicoideae</taxon>
        <taxon>Andropogonodae</taxon>
        <taxon>Andropogoneae</taxon>
        <taxon>Sorghinae</taxon>
        <taxon>Sorghum</taxon>
    </lineage>
</organism>
<evidence type="ECO:0000313" key="2">
    <source>
        <dbReference type="EMBL" id="KAG0529420.1"/>
    </source>
</evidence>
<sequence>MHISVEATLVLCFTCVMVLSINMGSNEQREPCVASRDAWWSRM</sequence>
<reference evidence="2" key="1">
    <citation type="journal article" date="2019" name="BMC Genomics">
        <title>A new reference genome for Sorghum bicolor reveals high levels of sequence similarity between sweet and grain genotypes: implications for the genetics of sugar metabolism.</title>
        <authorList>
            <person name="Cooper E.A."/>
            <person name="Brenton Z.W."/>
            <person name="Flinn B.S."/>
            <person name="Jenkins J."/>
            <person name="Shu S."/>
            <person name="Flowers D."/>
            <person name="Luo F."/>
            <person name="Wang Y."/>
            <person name="Xia P."/>
            <person name="Barry K."/>
            <person name="Daum C."/>
            <person name="Lipzen A."/>
            <person name="Yoshinaga Y."/>
            <person name="Schmutz J."/>
            <person name="Saski C."/>
            <person name="Vermerris W."/>
            <person name="Kresovich S."/>
        </authorList>
    </citation>
    <scope>NUCLEOTIDE SEQUENCE</scope>
</reference>
<reference evidence="2" key="2">
    <citation type="submission" date="2020-10" db="EMBL/GenBank/DDBJ databases">
        <authorList>
            <person name="Cooper E.A."/>
            <person name="Brenton Z.W."/>
            <person name="Flinn B.S."/>
            <person name="Jenkins J."/>
            <person name="Shu S."/>
            <person name="Flowers D."/>
            <person name="Luo F."/>
            <person name="Wang Y."/>
            <person name="Xia P."/>
            <person name="Barry K."/>
            <person name="Daum C."/>
            <person name="Lipzen A."/>
            <person name="Yoshinaga Y."/>
            <person name="Schmutz J."/>
            <person name="Saski C."/>
            <person name="Vermerris W."/>
            <person name="Kresovich S."/>
        </authorList>
    </citation>
    <scope>NUCLEOTIDE SEQUENCE</scope>
</reference>
<comment type="caution">
    <text evidence="2">The sequence shown here is derived from an EMBL/GenBank/DDBJ whole genome shotgun (WGS) entry which is preliminary data.</text>
</comment>
<evidence type="ECO:0000256" key="1">
    <source>
        <dbReference type="SAM" id="SignalP"/>
    </source>
</evidence>
<name>A0A921UFU7_SORBI</name>